<dbReference type="PANTHER" id="PTHR30537">
    <property type="entry name" value="HTH-TYPE TRANSCRIPTIONAL REGULATOR"/>
    <property type="match status" value="1"/>
</dbReference>
<dbReference type="Proteomes" id="UP000253941">
    <property type="component" value="Unassembled WGS sequence"/>
</dbReference>
<evidence type="ECO:0000256" key="2">
    <source>
        <dbReference type="ARBA" id="ARBA00023015"/>
    </source>
</evidence>
<dbReference type="PANTHER" id="PTHR30537:SF26">
    <property type="entry name" value="GLYCINE CLEAVAGE SYSTEM TRANSCRIPTIONAL ACTIVATOR"/>
    <property type="match status" value="1"/>
</dbReference>
<dbReference type="Pfam" id="PF03466">
    <property type="entry name" value="LysR_substrate"/>
    <property type="match status" value="1"/>
</dbReference>
<dbReference type="PROSITE" id="PS50931">
    <property type="entry name" value="HTH_LYSR"/>
    <property type="match status" value="1"/>
</dbReference>
<dbReference type="InterPro" id="IPR036390">
    <property type="entry name" value="WH_DNA-bd_sf"/>
</dbReference>
<dbReference type="GO" id="GO:0003700">
    <property type="term" value="F:DNA-binding transcription factor activity"/>
    <property type="evidence" value="ECO:0007669"/>
    <property type="project" value="InterPro"/>
</dbReference>
<dbReference type="AlphaFoldDB" id="A0A369TJE5"/>
<protein>
    <submittedName>
        <fullName evidence="6">Transcriptional regulator GcvA</fullName>
    </submittedName>
</protein>
<accession>A0A369TJE5</accession>
<dbReference type="GO" id="GO:0043565">
    <property type="term" value="F:sequence-specific DNA binding"/>
    <property type="evidence" value="ECO:0007669"/>
    <property type="project" value="TreeGrafter"/>
</dbReference>
<dbReference type="InterPro" id="IPR005119">
    <property type="entry name" value="LysR_subst-bd"/>
</dbReference>
<proteinExistence type="inferred from homology"/>
<keyword evidence="4" id="KW-0804">Transcription</keyword>
<keyword evidence="3" id="KW-0238">DNA-binding</keyword>
<dbReference type="InterPro" id="IPR036388">
    <property type="entry name" value="WH-like_DNA-bd_sf"/>
</dbReference>
<evidence type="ECO:0000256" key="1">
    <source>
        <dbReference type="ARBA" id="ARBA00009437"/>
    </source>
</evidence>
<evidence type="ECO:0000313" key="6">
    <source>
        <dbReference type="EMBL" id="RDD63016.1"/>
    </source>
</evidence>
<evidence type="ECO:0000313" key="7">
    <source>
        <dbReference type="Proteomes" id="UP000253941"/>
    </source>
</evidence>
<name>A0A369TJE5_9PROT</name>
<dbReference type="SUPFAM" id="SSF46785">
    <property type="entry name" value="Winged helix' DNA-binding domain"/>
    <property type="match status" value="1"/>
</dbReference>
<dbReference type="SUPFAM" id="SSF53850">
    <property type="entry name" value="Periplasmic binding protein-like II"/>
    <property type="match status" value="1"/>
</dbReference>
<dbReference type="RefSeq" id="WP_114580967.1">
    <property type="nucleotide sequence ID" value="NZ_QPMH01000003.1"/>
</dbReference>
<dbReference type="FunFam" id="1.10.10.10:FF:000038">
    <property type="entry name" value="Glycine cleavage system transcriptional activator"/>
    <property type="match status" value="1"/>
</dbReference>
<dbReference type="InterPro" id="IPR000847">
    <property type="entry name" value="LysR_HTH_N"/>
</dbReference>
<dbReference type="FunFam" id="3.40.190.10:FF:000017">
    <property type="entry name" value="Glycine cleavage system transcriptional activator"/>
    <property type="match status" value="1"/>
</dbReference>
<dbReference type="EMBL" id="QPMH01000003">
    <property type="protein sequence ID" value="RDD63016.1"/>
    <property type="molecule type" value="Genomic_DNA"/>
</dbReference>
<reference evidence="6 7" key="1">
    <citation type="submission" date="2018-07" db="EMBL/GenBank/DDBJ databases">
        <title>Venubactetium sediminum gen. nov., sp. nov., isolated from a marine solar saltern.</title>
        <authorList>
            <person name="Wang S."/>
        </authorList>
    </citation>
    <scope>NUCLEOTIDE SEQUENCE [LARGE SCALE GENOMIC DNA]</scope>
    <source>
        <strain evidence="6 7">WD2A32</strain>
    </source>
</reference>
<organism evidence="6 7">
    <name type="scientific">Ferruginivarius sediminum</name>
    <dbReference type="NCBI Taxonomy" id="2661937"/>
    <lineage>
        <taxon>Bacteria</taxon>
        <taxon>Pseudomonadati</taxon>
        <taxon>Pseudomonadota</taxon>
        <taxon>Alphaproteobacteria</taxon>
        <taxon>Rhodospirillales</taxon>
        <taxon>Rhodospirillaceae</taxon>
        <taxon>Ferruginivarius</taxon>
    </lineage>
</organism>
<feature type="domain" description="HTH lysR-type" evidence="5">
    <location>
        <begin position="6"/>
        <end position="63"/>
    </location>
</feature>
<dbReference type="Gene3D" id="1.10.10.10">
    <property type="entry name" value="Winged helix-like DNA-binding domain superfamily/Winged helix DNA-binding domain"/>
    <property type="match status" value="1"/>
</dbReference>
<dbReference type="Gene3D" id="3.40.190.10">
    <property type="entry name" value="Periplasmic binding protein-like II"/>
    <property type="match status" value="2"/>
</dbReference>
<dbReference type="InterPro" id="IPR058163">
    <property type="entry name" value="LysR-type_TF_proteobact-type"/>
</dbReference>
<dbReference type="PRINTS" id="PR00039">
    <property type="entry name" value="HTHLYSR"/>
</dbReference>
<evidence type="ECO:0000256" key="4">
    <source>
        <dbReference type="ARBA" id="ARBA00023163"/>
    </source>
</evidence>
<keyword evidence="7" id="KW-1185">Reference proteome</keyword>
<dbReference type="CDD" id="cd08432">
    <property type="entry name" value="PBP2_GcdR_TrpI_HvrB_AmpR_like"/>
    <property type="match status" value="1"/>
</dbReference>
<comment type="similarity">
    <text evidence="1">Belongs to the LysR transcriptional regulatory family.</text>
</comment>
<evidence type="ECO:0000259" key="5">
    <source>
        <dbReference type="PROSITE" id="PS50931"/>
    </source>
</evidence>
<gene>
    <name evidence="6" type="ORF">DRB17_04375</name>
</gene>
<sequence length="317" mass="34779">MARRLPPLNALRAFEAAGRNLSFSKAANELNVTPAAVSHQIKGLEEHLGTALFRRGPRRLLLTDAGQRLLPGVRQAFAGLAEALGELDEARDGDFLTISVVPSLASKWLLPRMDRFRRAQPDMEVRFDATSHVVDFAQETDVDLALRHGTGDYPGLEVERLTGGTLLPVCSPKLLEGPYPLKTPDDLRHHTLLHVPWEACCPTDPDWSDWLKTAGVTGIDPDRGSRFNHSSYAVQAAVEGQGVALADEVLISDDLAAGRLVCPFGTGASGATPFAYYLVYPPQKAKLERVRAFRDWLMDEIRTYEATLKKQAEDTAA</sequence>
<dbReference type="Pfam" id="PF00126">
    <property type="entry name" value="HTH_1"/>
    <property type="match status" value="1"/>
</dbReference>
<comment type="caution">
    <text evidence="6">The sequence shown here is derived from an EMBL/GenBank/DDBJ whole genome shotgun (WGS) entry which is preliminary data.</text>
</comment>
<keyword evidence="2" id="KW-0805">Transcription regulation</keyword>
<dbReference type="GO" id="GO:0006351">
    <property type="term" value="P:DNA-templated transcription"/>
    <property type="evidence" value="ECO:0007669"/>
    <property type="project" value="TreeGrafter"/>
</dbReference>
<dbReference type="NCBIfam" id="NF008352">
    <property type="entry name" value="PRK11139.1"/>
    <property type="match status" value="1"/>
</dbReference>
<evidence type="ECO:0000256" key="3">
    <source>
        <dbReference type="ARBA" id="ARBA00023125"/>
    </source>
</evidence>